<accession>A0A6J6G6J4</accession>
<dbReference type="EMBL" id="CAEZTS010000250">
    <property type="protein sequence ID" value="CAB4597002.1"/>
    <property type="molecule type" value="Genomic_DNA"/>
</dbReference>
<dbReference type="PANTHER" id="PTHR21624:SF1">
    <property type="entry name" value="ALKYLGLYCEROL MONOOXYGENASE"/>
    <property type="match status" value="1"/>
</dbReference>
<dbReference type="GO" id="GO:0005506">
    <property type="term" value="F:iron ion binding"/>
    <property type="evidence" value="ECO:0007669"/>
    <property type="project" value="InterPro"/>
</dbReference>
<dbReference type="GO" id="GO:0008610">
    <property type="term" value="P:lipid biosynthetic process"/>
    <property type="evidence" value="ECO:0007669"/>
    <property type="project" value="InterPro"/>
</dbReference>
<protein>
    <submittedName>
        <fullName evidence="8">Unannotated protein</fullName>
    </submittedName>
</protein>
<dbReference type="InterPro" id="IPR051689">
    <property type="entry name" value="Sterol_desaturase/TMEM195"/>
</dbReference>
<dbReference type="AlphaFoldDB" id="A0A6J6G6J4"/>
<keyword evidence="4" id="KW-0560">Oxidoreductase</keyword>
<evidence type="ECO:0000256" key="3">
    <source>
        <dbReference type="ARBA" id="ARBA00022989"/>
    </source>
</evidence>
<keyword evidence="3" id="KW-1133">Transmembrane helix</keyword>
<evidence type="ECO:0000259" key="7">
    <source>
        <dbReference type="Pfam" id="PF04116"/>
    </source>
</evidence>
<dbReference type="GO" id="GO:0016020">
    <property type="term" value="C:membrane"/>
    <property type="evidence" value="ECO:0007669"/>
    <property type="project" value="GOC"/>
</dbReference>
<dbReference type="Pfam" id="PF04116">
    <property type="entry name" value="FA_hydroxylase"/>
    <property type="match status" value="1"/>
</dbReference>
<comment type="subcellular location">
    <subcellularLocation>
        <location evidence="1">Endomembrane system</location>
        <topology evidence="1">Multi-pass membrane protein</topology>
    </subcellularLocation>
</comment>
<dbReference type="InterPro" id="IPR006694">
    <property type="entry name" value="Fatty_acid_hydroxylase"/>
</dbReference>
<evidence type="ECO:0000313" key="8">
    <source>
        <dbReference type="EMBL" id="CAB4597002.1"/>
    </source>
</evidence>
<dbReference type="GO" id="GO:0005783">
    <property type="term" value="C:endoplasmic reticulum"/>
    <property type="evidence" value="ECO:0007669"/>
    <property type="project" value="TreeGrafter"/>
</dbReference>
<evidence type="ECO:0000256" key="6">
    <source>
        <dbReference type="ARBA" id="ARBA00023136"/>
    </source>
</evidence>
<keyword evidence="2" id="KW-0812">Transmembrane</keyword>
<dbReference type="GO" id="GO:0006643">
    <property type="term" value="P:membrane lipid metabolic process"/>
    <property type="evidence" value="ECO:0007669"/>
    <property type="project" value="TreeGrafter"/>
</dbReference>
<dbReference type="PANTHER" id="PTHR21624">
    <property type="entry name" value="STEROL DESATURASE-RELATED PROTEIN"/>
    <property type="match status" value="1"/>
</dbReference>
<dbReference type="GO" id="GO:0050479">
    <property type="term" value="F:glyceryl-ether monooxygenase activity"/>
    <property type="evidence" value="ECO:0007669"/>
    <property type="project" value="TreeGrafter"/>
</dbReference>
<evidence type="ECO:0000256" key="5">
    <source>
        <dbReference type="ARBA" id="ARBA00023098"/>
    </source>
</evidence>
<evidence type="ECO:0000256" key="2">
    <source>
        <dbReference type="ARBA" id="ARBA00022692"/>
    </source>
</evidence>
<evidence type="ECO:0000256" key="4">
    <source>
        <dbReference type="ARBA" id="ARBA00023002"/>
    </source>
</evidence>
<proteinExistence type="predicted"/>
<name>A0A6J6G6J4_9ZZZZ</name>
<gene>
    <name evidence="8" type="ORF">UFOPK1722_01966</name>
</gene>
<sequence>MASPLKKIDLIDKLTLPLFVATMIWEHRVLKRRRSRELPPVDAVAPVDDGDPTPDPLVPLGYEKRDTAGSLGLLVGSIVVGFALDGVYRRAHGFLFRHRVSNIGSHRGSILSAMIVWDFLYYWNHRWMHEVRLFWADHAAHHSGRRYNLSTALRQTWSGVLTTWVYWPMSLLGYRYGTFLKARQLNLLYQYWIHTEAIDRLPAPIEKIFNTPSHHRVHHGANKQYIDKNYGGILIIWDRFFETFEPEIRQVQYGLTKNIRTNNPVKMAYGEFVSIAKDVASADNLNDRLRYVFAGPGWTPEPALAG</sequence>
<keyword evidence="5" id="KW-0443">Lipid metabolism</keyword>
<keyword evidence="6" id="KW-0472">Membrane</keyword>
<reference evidence="8" key="1">
    <citation type="submission" date="2020-05" db="EMBL/GenBank/DDBJ databases">
        <authorList>
            <person name="Chiriac C."/>
            <person name="Salcher M."/>
            <person name="Ghai R."/>
            <person name="Kavagutti S V."/>
        </authorList>
    </citation>
    <scope>NUCLEOTIDE SEQUENCE</scope>
</reference>
<evidence type="ECO:0000256" key="1">
    <source>
        <dbReference type="ARBA" id="ARBA00004127"/>
    </source>
</evidence>
<feature type="domain" description="Fatty acid hydroxylase" evidence="7">
    <location>
        <begin position="111"/>
        <end position="243"/>
    </location>
</feature>
<organism evidence="8">
    <name type="scientific">freshwater metagenome</name>
    <dbReference type="NCBI Taxonomy" id="449393"/>
    <lineage>
        <taxon>unclassified sequences</taxon>
        <taxon>metagenomes</taxon>
        <taxon>ecological metagenomes</taxon>
    </lineage>
</organism>